<reference evidence="1" key="1">
    <citation type="journal article" date="2020" name="Fungal Divers.">
        <title>Resolving the Mortierellaceae phylogeny through synthesis of multi-gene phylogenetics and phylogenomics.</title>
        <authorList>
            <person name="Vandepol N."/>
            <person name="Liber J."/>
            <person name="Desiro A."/>
            <person name="Na H."/>
            <person name="Kennedy M."/>
            <person name="Barry K."/>
            <person name="Grigoriev I.V."/>
            <person name="Miller A.N."/>
            <person name="O'Donnell K."/>
            <person name="Stajich J.E."/>
            <person name="Bonito G."/>
        </authorList>
    </citation>
    <scope>NUCLEOTIDE SEQUENCE</scope>
    <source>
        <strain evidence="1">NVP1</strain>
    </source>
</reference>
<comment type="caution">
    <text evidence="1">The sequence shown here is derived from an EMBL/GenBank/DDBJ whole genome shotgun (WGS) entry which is preliminary data.</text>
</comment>
<dbReference type="AlphaFoldDB" id="A0A9P5SEM7"/>
<evidence type="ECO:0000313" key="1">
    <source>
        <dbReference type="EMBL" id="KAF9327416.1"/>
    </source>
</evidence>
<evidence type="ECO:0000313" key="2">
    <source>
        <dbReference type="Proteomes" id="UP000696485"/>
    </source>
</evidence>
<dbReference type="EMBL" id="JAAAUY010000667">
    <property type="protein sequence ID" value="KAF9327416.1"/>
    <property type="molecule type" value="Genomic_DNA"/>
</dbReference>
<gene>
    <name evidence="1" type="ORF">BG006_009268</name>
</gene>
<accession>A0A9P5SEM7</accession>
<proteinExistence type="predicted"/>
<sequence>MPQSPLDLPEIRMLIAEHLSRAALLACCPPFWKFCRSVETLSAFNSVAQDCPLIHTHMLRLKHLHIVRSTVMYRDGWKSAKTWLCSSNLETLSFNISHTSGTYDDEFHEMVLNIKAATAAAATGKNHYALQHKAHADELEEDMERYRGLVPGKKLHSSETNENNIMDEDLGFLIDNMETLRKLCLPKLPFGTATMGALGRHHRTIVELDLQCEFTNGTRALV</sequence>
<organism evidence="1 2">
    <name type="scientific">Podila minutissima</name>
    <dbReference type="NCBI Taxonomy" id="64525"/>
    <lineage>
        <taxon>Eukaryota</taxon>
        <taxon>Fungi</taxon>
        <taxon>Fungi incertae sedis</taxon>
        <taxon>Mucoromycota</taxon>
        <taxon>Mortierellomycotina</taxon>
        <taxon>Mortierellomycetes</taxon>
        <taxon>Mortierellales</taxon>
        <taxon>Mortierellaceae</taxon>
        <taxon>Podila</taxon>
    </lineage>
</organism>
<keyword evidence="2" id="KW-1185">Reference proteome</keyword>
<protein>
    <submittedName>
        <fullName evidence="1">Uncharacterized protein</fullName>
    </submittedName>
</protein>
<name>A0A9P5SEM7_9FUNG</name>
<dbReference type="Proteomes" id="UP000696485">
    <property type="component" value="Unassembled WGS sequence"/>
</dbReference>